<evidence type="ECO:0000256" key="2">
    <source>
        <dbReference type="ARBA" id="ARBA00022801"/>
    </source>
</evidence>
<evidence type="ECO:0000313" key="4">
    <source>
        <dbReference type="EMBL" id="CAG6791490.1"/>
    </source>
</evidence>
<protein>
    <submittedName>
        <fullName evidence="4">Nocturnin</fullName>
    </submittedName>
</protein>
<sequence>MNHETLGLASAYKNTTSNNQEPKYTTWKIREEGEVCHTIDYVFFSQAKFNVEAVLDMPSGEQIGEARIPSMRYPSDHFSLEDDERRHSLLESQLHQVEVELESVSVQLEEEAPIEFESFFWNFIFFFWGDIKKTFIRFSLMRD</sequence>
<dbReference type="EMBL" id="HBUF01676470">
    <property type="protein sequence ID" value="CAG6791490.1"/>
    <property type="molecule type" value="Transcribed_RNA"/>
</dbReference>
<accession>A0A8D9FK52</accession>
<dbReference type="AlphaFoldDB" id="A0A8D9FK52"/>
<feature type="region of interest" description="Disordered" evidence="3">
    <location>
        <begin position="1"/>
        <end position="20"/>
    </location>
</feature>
<reference evidence="4" key="1">
    <citation type="submission" date="2021-05" db="EMBL/GenBank/DDBJ databases">
        <authorList>
            <person name="Alioto T."/>
            <person name="Alioto T."/>
            <person name="Gomez Garrido J."/>
        </authorList>
    </citation>
    <scope>NUCLEOTIDE SEQUENCE</scope>
</reference>
<dbReference type="SUPFAM" id="SSF56219">
    <property type="entry name" value="DNase I-like"/>
    <property type="match status" value="1"/>
</dbReference>
<comment type="similarity">
    <text evidence="1">Belongs to the CCR4/nocturin family.</text>
</comment>
<organism evidence="4">
    <name type="scientific">Cacopsylla melanoneura</name>
    <dbReference type="NCBI Taxonomy" id="428564"/>
    <lineage>
        <taxon>Eukaryota</taxon>
        <taxon>Metazoa</taxon>
        <taxon>Ecdysozoa</taxon>
        <taxon>Arthropoda</taxon>
        <taxon>Hexapoda</taxon>
        <taxon>Insecta</taxon>
        <taxon>Pterygota</taxon>
        <taxon>Neoptera</taxon>
        <taxon>Paraneoptera</taxon>
        <taxon>Hemiptera</taxon>
        <taxon>Sternorrhyncha</taxon>
        <taxon>Psylloidea</taxon>
        <taxon>Psyllidae</taxon>
        <taxon>Psyllinae</taxon>
        <taxon>Cacopsylla</taxon>
    </lineage>
</organism>
<dbReference type="GO" id="GO:0006139">
    <property type="term" value="P:nucleobase-containing compound metabolic process"/>
    <property type="evidence" value="ECO:0007669"/>
    <property type="project" value="UniProtKB-ARBA"/>
</dbReference>
<dbReference type="Gene3D" id="3.60.10.10">
    <property type="entry name" value="Endonuclease/exonuclease/phosphatase"/>
    <property type="match status" value="1"/>
</dbReference>
<proteinExistence type="inferred from homology"/>
<keyword evidence="2" id="KW-0378">Hydrolase</keyword>
<name>A0A8D9FK52_9HEMI</name>
<evidence type="ECO:0000256" key="1">
    <source>
        <dbReference type="ARBA" id="ARBA00010774"/>
    </source>
</evidence>
<dbReference type="PANTHER" id="PTHR12121:SF45">
    <property type="entry name" value="NOCTURNIN"/>
    <property type="match status" value="1"/>
</dbReference>
<dbReference type="GO" id="GO:0000175">
    <property type="term" value="F:3'-5'-RNA exonuclease activity"/>
    <property type="evidence" value="ECO:0007669"/>
    <property type="project" value="TreeGrafter"/>
</dbReference>
<dbReference type="InterPro" id="IPR050410">
    <property type="entry name" value="CCR4/nocturin_mRNA_transcr"/>
</dbReference>
<evidence type="ECO:0000256" key="3">
    <source>
        <dbReference type="SAM" id="MobiDB-lite"/>
    </source>
</evidence>
<dbReference type="InterPro" id="IPR036691">
    <property type="entry name" value="Endo/exonu/phosph_ase_sf"/>
</dbReference>
<dbReference type="PANTHER" id="PTHR12121">
    <property type="entry name" value="CARBON CATABOLITE REPRESSOR PROTEIN 4"/>
    <property type="match status" value="1"/>
</dbReference>